<dbReference type="Pfam" id="PF07905">
    <property type="entry name" value="PucR"/>
    <property type="match status" value="1"/>
</dbReference>
<comment type="caution">
    <text evidence="3">The sequence shown here is derived from an EMBL/GenBank/DDBJ whole genome shotgun (WGS) entry which is preliminary data.</text>
</comment>
<evidence type="ECO:0000313" key="3">
    <source>
        <dbReference type="EMBL" id="EHI57125.1"/>
    </source>
</evidence>
<keyword evidence="4" id="KW-1185">Reference proteome</keyword>
<evidence type="ECO:0000259" key="1">
    <source>
        <dbReference type="Pfam" id="PF07905"/>
    </source>
</evidence>
<feature type="domain" description="PucR C-terminal helix-turn-helix" evidence="2">
    <location>
        <begin position="500"/>
        <end position="555"/>
    </location>
</feature>
<dbReference type="OrthoDB" id="143422at2"/>
<dbReference type="Pfam" id="PF13556">
    <property type="entry name" value="HTH_30"/>
    <property type="match status" value="1"/>
</dbReference>
<dbReference type="PANTHER" id="PTHR33744">
    <property type="entry name" value="CARBOHYDRATE DIACID REGULATOR"/>
    <property type="match status" value="1"/>
</dbReference>
<evidence type="ECO:0000259" key="2">
    <source>
        <dbReference type="Pfam" id="PF13556"/>
    </source>
</evidence>
<dbReference type="Proteomes" id="UP000005384">
    <property type="component" value="Unassembled WGS sequence"/>
</dbReference>
<evidence type="ECO:0008006" key="5">
    <source>
        <dbReference type="Google" id="ProtNLM"/>
    </source>
</evidence>
<dbReference type="EMBL" id="ADLN01000127">
    <property type="protein sequence ID" value="EHI57125.1"/>
    <property type="molecule type" value="Genomic_DNA"/>
</dbReference>
<feature type="domain" description="Purine catabolism PurC-like" evidence="1">
    <location>
        <begin position="9"/>
        <end position="119"/>
    </location>
</feature>
<dbReference type="InterPro" id="IPR025736">
    <property type="entry name" value="PucR_C-HTH_dom"/>
</dbReference>
<reference evidence="3 4" key="1">
    <citation type="submission" date="2011-08" db="EMBL/GenBank/DDBJ databases">
        <title>The Genome Sequence of Clostridium hathewayi WAL-18680.</title>
        <authorList>
            <consortium name="The Broad Institute Genome Sequencing Platform"/>
            <person name="Earl A."/>
            <person name="Ward D."/>
            <person name="Feldgarden M."/>
            <person name="Gevers D."/>
            <person name="Finegold S.M."/>
            <person name="Summanen P.H."/>
            <person name="Molitoris D.R."/>
            <person name="Song M."/>
            <person name="Daigneault M."/>
            <person name="Allen-Vercoe E."/>
            <person name="Young S.K."/>
            <person name="Zeng Q."/>
            <person name="Gargeya S."/>
            <person name="Fitzgerald M."/>
            <person name="Haas B."/>
            <person name="Abouelleil A."/>
            <person name="Alvarado L."/>
            <person name="Arachchi H.M."/>
            <person name="Berlin A."/>
            <person name="Brown A."/>
            <person name="Chapman S.B."/>
            <person name="Chen Z."/>
            <person name="Dunbar C."/>
            <person name="Freedman E."/>
            <person name="Gearin G."/>
            <person name="Gellesch M."/>
            <person name="Goldberg J."/>
            <person name="Griggs A."/>
            <person name="Gujja S."/>
            <person name="Heiman D."/>
            <person name="Howarth C."/>
            <person name="Larson L."/>
            <person name="Lui A."/>
            <person name="MacDonald P.J.P."/>
            <person name="Montmayeur A."/>
            <person name="Murphy C."/>
            <person name="Neiman D."/>
            <person name="Pearson M."/>
            <person name="Priest M."/>
            <person name="Roberts A."/>
            <person name="Saif S."/>
            <person name="Shea T."/>
            <person name="Shenoy N."/>
            <person name="Sisk P."/>
            <person name="Stolte C."/>
            <person name="Sykes S."/>
            <person name="Wortman J."/>
            <person name="Nusbaum C."/>
            <person name="Birren B."/>
        </authorList>
    </citation>
    <scope>NUCLEOTIDE SEQUENCE [LARGE SCALE GENOMIC DNA]</scope>
    <source>
        <strain evidence="3 4">WAL-18680</strain>
    </source>
</reference>
<accession>G5INF4</accession>
<gene>
    <name evidence="3" type="ORF">HMPREF9473_05032</name>
</gene>
<dbReference type="InterPro" id="IPR051448">
    <property type="entry name" value="CdaR-like_regulators"/>
</dbReference>
<dbReference type="PATRIC" id="fig|742737.3.peg.5024"/>
<dbReference type="RefSeq" id="WP_006783020.1">
    <property type="nucleotide sequence ID" value="NZ_CP040506.1"/>
</dbReference>
<dbReference type="InterPro" id="IPR012914">
    <property type="entry name" value="PucR_dom"/>
</dbReference>
<dbReference type="InterPro" id="IPR042070">
    <property type="entry name" value="PucR_C-HTH_sf"/>
</dbReference>
<sequence length="558" mass="64105">MPYTLREMMRTGPFQELQVIAGKEGLDNPIRYVGVLEAPDSVDFVKEYEFVLTTGYVFSNQTERMMEMIRKLHEHGAAALGIKMFRYVQTIPEEAKKLADEYRFPIFFIPNKYSWHELILPMILNISATGSEEGVFYQDYDQLIYGMQHSQTIYDFISRAGELLQKPLLLLNRMTGDMLQYPSDYQLPVREAGQWLKLLADGQGRLLQNGKVRYCRPRAAVADESADGGGRERERGFLADSLTGFLAMELQMPEYQYLILWDSPEPGNINQFNYLVYSLMLVSESMQNRRRMQKNLILQKGLDLQGIFLENRPEESRMEAMGVAFGETSAWTPALVRFAGKDGRMEERISIYNPVVVRLLEQLSQKRGIHGFTDKEGRLHLLILLGDNTWKARELLAASRKICAGVMKTVQGYFPDLTVQMTVGRWGSGWEGVKIRHEELCHTVESGKSQSVEAGLLHIHDMGMGVFLANPQVRTYLDEFLEEYFEPLEELGPEVREHVVEAVDTYIRAGFNTREAARLLDVHHNTVRNRLEQFVTLTGLDLKQSEDLLMLLIYLQNR</sequence>
<evidence type="ECO:0000313" key="4">
    <source>
        <dbReference type="Proteomes" id="UP000005384"/>
    </source>
</evidence>
<proteinExistence type="predicted"/>
<protein>
    <recommendedName>
        <fullName evidence="5">PucR family transcriptional regulator</fullName>
    </recommendedName>
</protein>
<dbReference type="HOGENOM" id="CLU_017436_3_0_9"/>
<organism evidence="3 4">
    <name type="scientific">Hungatella hathewayi WAL-18680</name>
    <dbReference type="NCBI Taxonomy" id="742737"/>
    <lineage>
        <taxon>Bacteria</taxon>
        <taxon>Bacillati</taxon>
        <taxon>Bacillota</taxon>
        <taxon>Clostridia</taxon>
        <taxon>Lachnospirales</taxon>
        <taxon>Lachnospiraceae</taxon>
        <taxon>Hungatella</taxon>
    </lineage>
</organism>
<dbReference type="AlphaFoldDB" id="G5INF4"/>
<dbReference type="Gene3D" id="1.10.10.2840">
    <property type="entry name" value="PucR C-terminal helix-turn-helix domain"/>
    <property type="match status" value="1"/>
</dbReference>
<name>G5INF4_9FIRM</name>